<accession>U4QGV6</accession>
<evidence type="ECO:0000313" key="1">
    <source>
        <dbReference type="EMBL" id="CDI42351.1"/>
    </source>
</evidence>
<name>U4QGV6_LACHE</name>
<dbReference type="Proteomes" id="UP000017243">
    <property type="component" value="Unassembled WGS sequence"/>
</dbReference>
<evidence type="ECO:0000313" key="2">
    <source>
        <dbReference type="Proteomes" id="UP000017243"/>
    </source>
</evidence>
<sequence>MKVKTQNTAEEATKLAEK</sequence>
<dbReference type="EMBL" id="CBUH010000100">
    <property type="protein sequence ID" value="CDI42351.1"/>
    <property type="molecule type" value="Genomic_DNA"/>
</dbReference>
<organism evidence="1 2">
    <name type="scientific">Lactobacillus helveticus CIRM-BIA 953</name>
    <dbReference type="NCBI Taxonomy" id="1226335"/>
    <lineage>
        <taxon>Bacteria</taxon>
        <taxon>Bacillati</taxon>
        <taxon>Bacillota</taxon>
        <taxon>Bacilli</taxon>
        <taxon>Lactobacillales</taxon>
        <taxon>Lactobacillaceae</taxon>
        <taxon>Lactobacillus</taxon>
    </lineage>
</organism>
<protein>
    <submittedName>
        <fullName evidence="1">Uncharacterized protein</fullName>
    </submittedName>
</protein>
<reference evidence="1 2" key="1">
    <citation type="submission" date="2013-09" db="EMBL/GenBank/DDBJ databases">
        <title>Draft Genome Sequence of five Lactobacillus helveticus strains CIRM-BIA 101T, 103, 104, 951 and 953 isolated from milk product.</title>
        <authorList>
            <person name="Valence F."/>
            <person name="Chuat V."/>
            <person name="Ma L."/>
            <person name="Creno S."/>
            <person name="Falentin H."/>
            <person name="Lortal S."/>
            <person name="Bizet C."/>
            <person name="Clermont D."/>
            <person name="Loux V."/>
            <person name="Bouchier C."/>
            <person name="Cousin S."/>
        </authorList>
    </citation>
    <scope>NUCLEOTIDE SEQUENCE [LARGE SCALE GENOMIC DNA]</scope>
    <source>
        <strain evidence="1 2">CIRM-BIA 953</strain>
    </source>
</reference>
<gene>
    <name evidence="1" type="ORF">LHCIRMBIA953_01778</name>
</gene>
<proteinExistence type="predicted"/>
<comment type="caution">
    <text evidence="1">The sequence shown here is derived from an EMBL/GenBank/DDBJ whole genome shotgun (WGS) entry which is preliminary data.</text>
</comment>
<dbReference type="AlphaFoldDB" id="U4QGV6"/>